<keyword evidence="9" id="KW-1185">Reference proteome</keyword>
<dbReference type="Gene3D" id="2.40.50.140">
    <property type="entry name" value="Nucleic acid-binding proteins"/>
    <property type="match status" value="1"/>
</dbReference>
<keyword evidence="3 6" id="KW-0238">DNA-binding</keyword>
<keyword evidence="4 6" id="KW-0233">DNA recombination</keyword>
<proteinExistence type="inferred from homology"/>
<feature type="region of interest" description="Domain III" evidence="6">
    <location>
        <begin position="162"/>
        <end position="211"/>
    </location>
</feature>
<dbReference type="InterPro" id="IPR013849">
    <property type="entry name" value="DNA_helicase_Holl-junc_RuvA_I"/>
</dbReference>
<evidence type="ECO:0000313" key="9">
    <source>
        <dbReference type="Proteomes" id="UP000095209"/>
    </source>
</evidence>
<keyword evidence="8" id="KW-0067">ATP-binding</keyword>
<dbReference type="InterPro" id="IPR011114">
    <property type="entry name" value="RuvA_C"/>
</dbReference>
<dbReference type="EMBL" id="MJEH01000061">
    <property type="protein sequence ID" value="OEH91543.1"/>
    <property type="molecule type" value="Genomic_DNA"/>
</dbReference>
<organism evidence="8 9">
    <name type="scientific">Bacillus solimangrovi</name>
    <dbReference type="NCBI Taxonomy" id="1305675"/>
    <lineage>
        <taxon>Bacteria</taxon>
        <taxon>Bacillati</taxon>
        <taxon>Bacillota</taxon>
        <taxon>Bacilli</taxon>
        <taxon>Bacillales</taxon>
        <taxon>Bacillaceae</taxon>
        <taxon>Bacillus</taxon>
    </lineage>
</organism>
<dbReference type="Pfam" id="PF07499">
    <property type="entry name" value="RuvA_C"/>
    <property type="match status" value="1"/>
</dbReference>
<dbReference type="GO" id="GO:0006310">
    <property type="term" value="P:DNA recombination"/>
    <property type="evidence" value="ECO:0007669"/>
    <property type="project" value="UniProtKB-UniRule"/>
</dbReference>
<dbReference type="GO" id="GO:0005524">
    <property type="term" value="F:ATP binding"/>
    <property type="evidence" value="ECO:0007669"/>
    <property type="project" value="InterPro"/>
</dbReference>
<dbReference type="HAMAP" id="MF_00031">
    <property type="entry name" value="DNA_HJ_migration_RuvA"/>
    <property type="match status" value="1"/>
</dbReference>
<dbReference type="Pfam" id="PF01330">
    <property type="entry name" value="RuvA_N"/>
    <property type="match status" value="1"/>
</dbReference>
<feature type="domain" description="Helix-hairpin-helix DNA-binding motif class 1" evidence="7">
    <location>
        <begin position="116"/>
        <end position="135"/>
    </location>
</feature>
<dbReference type="SMART" id="SM00278">
    <property type="entry name" value="HhH1"/>
    <property type="match status" value="2"/>
</dbReference>
<evidence type="ECO:0000256" key="5">
    <source>
        <dbReference type="ARBA" id="ARBA00023204"/>
    </source>
</evidence>
<keyword evidence="2 6" id="KW-0227">DNA damage</keyword>
<dbReference type="GO" id="GO:0006281">
    <property type="term" value="P:DNA repair"/>
    <property type="evidence" value="ECO:0007669"/>
    <property type="project" value="UniProtKB-UniRule"/>
</dbReference>
<dbReference type="NCBIfam" id="TIGR00084">
    <property type="entry name" value="ruvA"/>
    <property type="match status" value="1"/>
</dbReference>
<dbReference type="GO" id="GO:0009378">
    <property type="term" value="F:four-way junction helicase activity"/>
    <property type="evidence" value="ECO:0007669"/>
    <property type="project" value="InterPro"/>
</dbReference>
<dbReference type="InterPro" id="IPR036267">
    <property type="entry name" value="RuvA_C_sf"/>
</dbReference>
<comment type="subunit">
    <text evidence="6">Homotetramer. Forms an RuvA(8)-RuvB(12)-Holliday junction (HJ) complex. HJ DNA is sandwiched between 2 RuvA tetramers; dsDNA enters through RuvA and exits via RuvB. An RuvB hexamer assembles on each DNA strand where it exits the tetramer. Each RuvB hexamer is contacted by two RuvA subunits (via domain III) on 2 adjacent RuvB subunits; this complex drives branch migration. In the full resolvosome a probable DNA-RuvA(4)-RuvB(12)-RuvC(2) complex forms which resolves the HJ.</text>
</comment>
<dbReference type="Gene3D" id="1.10.8.10">
    <property type="entry name" value="DNA helicase RuvA subunit, C-terminal domain"/>
    <property type="match status" value="1"/>
</dbReference>
<keyword evidence="1 6" id="KW-0963">Cytoplasm</keyword>
<comment type="domain">
    <text evidence="6">Has three domains with a flexible linker between the domains II and III and assumes an 'L' shape. Domain III is highly mobile and contacts RuvB.</text>
</comment>
<dbReference type="GO" id="GO:0048476">
    <property type="term" value="C:Holliday junction resolvase complex"/>
    <property type="evidence" value="ECO:0007669"/>
    <property type="project" value="UniProtKB-UniRule"/>
</dbReference>
<comment type="caution">
    <text evidence="6">Lacks conserved residue(s) required for the propagation of feature annotation.</text>
</comment>
<dbReference type="InterPro" id="IPR003583">
    <property type="entry name" value="Hlx-hairpin-Hlx_DNA-bd_motif"/>
</dbReference>
<dbReference type="InterPro" id="IPR000085">
    <property type="entry name" value="RuvA"/>
</dbReference>
<reference evidence="8 9" key="1">
    <citation type="submission" date="2016-08" db="EMBL/GenBank/DDBJ databases">
        <title>Genome of Bacillus solimangrovi GH2-4.</title>
        <authorList>
            <person name="Lim S."/>
            <person name="Kim B.-C."/>
        </authorList>
    </citation>
    <scope>NUCLEOTIDE SEQUENCE [LARGE SCALE GENOMIC DNA]</scope>
    <source>
        <strain evidence="8 9">GH2-4</strain>
    </source>
</reference>
<accession>A0A1E5LBU6</accession>
<keyword evidence="5 6" id="KW-0234">DNA repair</keyword>
<keyword evidence="8" id="KW-0378">Hydrolase</keyword>
<evidence type="ECO:0000313" key="8">
    <source>
        <dbReference type="EMBL" id="OEH91543.1"/>
    </source>
</evidence>
<evidence type="ECO:0000259" key="7">
    <source>
        <dbReference type="SMART" id="SM00278"/>
    </source>
</evidence>
<evidence type="ECO:0000256" key="1">
    <source>
        <dbReference type="ARBA" id="ARBA00022490"/>
    </source>
</evidence>
<gene>
    <name evidence="6" type="primary">ruvA</name>
    <name evidence="8" type="ORF">BFG57_05040</name>
</gene>
<protein>
    <recommendedName>
        <fullName evidence="6">Holliday junction branch migration complex subunit RuvA</fullName>
    </recommendedName>
</protein>
<feature type="domain" description="Helix-hairpin-helix DNA-binding motif class 1" evidence="7">
    <location>
        <begin position="81"/>
        <end position="100"/>
    </location>
</feature>
<comment type="function">
    <text evidence="6">The RuvA-RuvB-RuvC complex processes Holliday junction (HJ) DNA during genetic recombination and DNA repair, while the RuvA-RuvB complex plays an important role in the rescue of blocked DNA replication forks via replication fork reversal (RFR). RuvA specifically binds to HJ cruciform DNA, conferring on it an open structure. The RuvB hexamer acts as an ATP-dependent pump, pulling dsDNA into and through the RuvAB complex. HJ branch migration allows RuvC to scan DNA until it finds its consensus sequence, where it cleaves and resolves the cruciform DNA.</text>
</comment>
<dbReference type="STRING" id="1305675.BFG57_05040"/>
<evidence type="ECO:0000256" key="4">
    <source>
        <dbReference type="ARBA" id="ARBA00023172"/>
    </source>
</evidence>
<dbReference type="Pfam" id="PF14520">
    <property type="entry name" value="HHH_5"/>
    <property type="match status" value="1"/>
</dbReference>
<evidence type="ECO:0000256" key="3">
    <source>
        <dbReference type="ARBA" id="ARBA00023125"/>
    </source>
</evidence>
<dbReference type="GO" id="GO:0009379">
    <property type="term" value="C:Holliday junction helicase complex"/>
    <property type="evidence" value="ECO:0007669"/>
    <property type="project" value="InterPro"/>
</dbReference>
<dbReference type="CDD" id="cd14332">
    <property type="entry name" value="UBA_RuvA_C"/>
    <property type="match status" value="1"/>
</dbReference>
<dbReference type="InterPro" id="IPR010994">
    <property type="entry name" value="RuvA_2-like"/>
</dbReference>
<keyword evidence="8" id="KW-0347">Helicase</keyword>
<dbReference type="AlphaFoldDB" id="A0A1E5LBU6"/>
<dbReference type="GO" id="GO:0000400">
    <property type="term" value="F:four-way junction DNA binding"/>
    <property type="evidence" value="ECO:0007669"/>
    <property type="project" value="UniProtKB-UniRule"/>
</dbReference>
<evidence type="ECO:0000256" key="6">
    <source>
        <dbReference type="HAMAP-Rule" id="MF_00031"/>
    </source>
</evidence>
<dbReference type="SUPFAM" id="SSF50249">
    <property type="entry name" value="Nucleic acid-binding proteins"/>
    <property type="match status" value="1"/>
</dbReference>
<name>A0A1E5LBU6_9BACI</name>
<dbReference type="Gene3D" id="1.10.150.20">
    <property type="entry name" value="5' to 3' exonuclease, C-terminal subdomain"/>
    <property type="match status" value="1"/>
</dbReference>
<keyword evidence="8" id="KW-0547">Nucleotide-binding</keyword>
<evidence type="ECO:0000256" key="2">
    <source>
        <dbReference type="ARBA" id="ARBA00022763"/>
    </source>
</evidence>
<dbReference type="SUPFAM" id="SSF47781">
    <property type="entry name" value="RuvA domain 2-like"/>
    <property type="match status" value="1"/>
</dbReference>
<comment type="similarity">
    <text evidence="6">Belongs to the RuvA family.</text>
</comment>
<dbReference type="SUPFAM" id="SSF46929">
    <property type="entry name" value="DNA helicase RuvA subunit, C-terminal domain"/>
    <property type="match status" value="1"/>
</dbReference>
<dbReference type="GO" id="GO:0005737">
    <property type="term" value="C:cytoplasm"/>
    <property type="evidence" value="ECO:0007669"/>
    <property type="project" value="UniProtKB-SubCell"/>
</dbReference>
<sequence>MICCKGEKSLIAFVTGTVEFVSPEAVIIDHNGMGYEVYCPNPFVFQSKLNERVKVYTYQYVREDTLALYGFETREEKALFNKLLNVSGIGPKGALAILASGEPHGVVQAIEQEDDKYLTKFPGVGKKTARQMILDLKGKLDDLFPDALPNLFNPEQKQSLTHSSEQLEEALEALKVLGYSERELKKVVPKLAEKEQSTDQYVKDALRLLLK</sequence>
<dbReference type="Proteomes" id="UP000095209">
    <property type="component" value="Unassembled WGS sequence"/>
</dbReference>
<comment type="caution">
    <text evidence="8">The sequence shown here is derived from an EMBL/GenBank/DDBJ whole genome shotgun (WGS) entry which is preliminary data.</text>
</comment>
<dbReference type="InterPro" id="IPR012340">
    <property type="entry name" value="NA-bd_OB-fold"/>
</dbReference>
<comment type="subcellular location">
    <subcellularLocation>
        <location evidence="6">Cytoplasm</location>
    </subcellularLocation>
</comment>